<feature type="region of interest" description="Disordered" evidence="1">
    <location>
        <begin position="31"/>
        <end position="51"/>
    </location>
</feature>
<dbReference type="AlphaFoldDB" id="A0A310SN54"/>
<sequence>MQEGDDSQAKLKPNTIFQHSQINFVKRKMEEKIGSKNQEPSPFKRVGRIHP</sequence>
<reference evidence="2 3" key="1">
    <citation type="submission" date="2015-07" db="EMBL/GenBank/DDBJ databases">
        <title>The genome of Eufriesea mexicana.</title>
        <authorList>
            <person name="Pan H."/>
            <person name="Kapheim K."/>
        </authorList>
    </citation>
    <scope>NUCLEOTIDE SEQUENCE [LARGE SCALE GENOMIC DNA]</scope>
    <source>
        <strain evidence="2">0111107269</strain>
        <tissue evidence="2">Whole body</tissue>
    </source>
</reference>
<organism evidence="2 3">
    <name type="scientific">Eufriesea mexicana</name>
    <dbReference type="NCBI Taxonomy" id="516756"/>
    <lineage>
        <taxon>Eukaryota</taxon>
        <taxon>Metazoa</taxon>
        <taxon>Ecdysozoa</taxon>
        <taxon>Arthropoda</taxon>
        <taxon>Hexapoda</taxon>
        <taxon>Insecta</taxon>
        <taxon>Pterygota</taxon>
        <taxon>Neoptera</taxon>
        <taxon>Endopterygota</taxon>
        <taxon>Hymenoptera</taxon>
        <taxon>Apocrita</taxon>
        <taxon>Aculeata</taxon>
        <taxon>Apoidea</taxon>
        <taxon>Anthophila</taxon>
        <taxon>Apidae</taxon>
        <taxon>Eufriesea</taxon>
    </lineage>
</organism>
<evidence type="ECO:0000313" key="3">
    <source>
        <dbReference type="Proteomes" id="UP000250275"/>
    </source>
</evidence>
<evidence type="ECO:0000313" key="2">
    <source>
        <dbReference type="EMBL" id="OAD59319.1"/>
    </source>
</evidence>
<evidence type="ECO:0000256" key="1">
    <source>
        <dbReference type="SAM" id="MobiDB-lite"/>
    </source>
</evidence>
<protein>
    <submittedName>
        <fullName evidence="2">Uncharacterized protein</fullName>
    </submittedName>
</protein>
<dbReference type="Proteomes" id="UP000250275">
    <property type="component" value="Unassembled WGS sequence"/>
</dbReference>
<gene>
    <name evidence="2" type="ORF">WN48_08959</name>
</gene>
<keyword evidence="3" id="KW-1185">Reference proteome</keyword>
<accession>A0A310SN54</accession>
<proteinExistence type="predicted"/>
<name>A0A310SN54_9HYME</name>
<dbReference type="EMBL" id="KQ760706">
    <property type="protein sequence ID" value="OAD59319.1"/>
    <property type="molecule type" value="Genomic_DNA"/>
</dbReference>